<accession>A0A1H6QN67</accession>
<protein>
    <recommendedName>
        <fullName evidence="4">diguanylate cyclase</fullName>
        <ecNumber evidence="4">2.7.7.65</ecNumber>
    </recommendedName>
</protein>
<dbReference type="CDD" id="cd18774">
    <property type="entry name" value="PDC2_HK_sensor"/>
    <property type="match status" value="1"/>
</dbReference>
<dbReference type="CDD" id="cd01949">
    <property type="entry name" value="GGDEF"/>
    <property type="match status" value="1"/>
</dbReference>
<dbReference type="PANTHER" id="PTHR45138:SF24">
    <property type="entry name" value="DIGUANYLATE CYCLASE DGCC-RELATED"/>
    <property type="match status" value="1"/>
</dbReference>
<dbReference type="InterPro" id="IPR043128">
    <property type="entry name" value="Rev_trsase/Diguanyl_cyclase"/>
</dbReference>
<evidence type="ECO:0000256" key="7">
    <source>
        <dbReference type="ARBA" id="ARBA00022989"/>
    </source>
</evidence>
<keyword evidence="5" id="KW-1003">Cell membrane</keyword>
<evidence type="ECO:0000313" key="11">
    <source>
        <dbReference type="Proteomes" id="UP000199250"/>
    </source>
</evidence>
<dbReference type="InterPro" id="IPR000160">
    <property type="entry name" value="GGDEF_dom"/>
</dbReference>
<dbReference type="CDD" id="cd18773">
    <property type="entry name" value="PDC1_HK_sensor"/>
    <property type="match status" value="1"/>
</dbReference>
<dbReference type="PROSITE" id="PS50887">
    <property type="entry name" value="GGDEF"/>
    <property type="match status" value="1"/>
</dbReference>
<evidence type="ECO:0000256" key="4">
    <source>
        <dbReference type="ARBA" id="ARBA00012528"/>
    </source>
</evidence>
<dbReference type="InterPro" id="IPR033479">
    <property type="entry name" value="dCache_1"/>
</dbReference>
<evidence type="ECO:0000256" key="3">
    <source>
        <dbReference type="ARBA" id="ARBA00004651"/>
    </source>
</evidence>
<feature type="domain" description="GGDEF" evidence="9">
    <location>
        <begin position="388"/>
        <end position="518"/>
    </location>
</feature>
<dbReference type="Proteomes" id="UP000199250">
    <property type="component" value="Unassembled WGS sequence"/>
</dbReference>
<sequence length="529" mass="57397">MHRVDLRRLILLLTIAATLLTFAISFHASYQTLRSQLMGQTLEANHAYAAKLAHSTDNFLKAAQQQLAYSAALLPEMLDQAERLDAEVTRLKEQTGTFNGVFIVGAKGRVQAVAPWRPGLVDSVLQTEGAQRALAARAPLISTPYVGLRGHLLVFLSQPIFAPDGRYLGYVGGAIHLGESDGSLQALLGNHYYQDGSQLYVVDGNRHLLHHQDPSRTGGIVAGNPAVEAVLRGEEGSRRLRDASGIDMLAGYAPVPSSGWGVVAQRPTAATLQALDGLMLDILLNALPFFIPVLAAIWWLSQLIARPLRQLAVTARHWEHAAARTEIRQVRSWYFEAEQLRLAMLGGLSLLHRKLGQLNQENVTDPLTGLANRRGLQLALERWQEQNRPFAAIAVDIDHFKQVNDTYGHDVGDRVLQHVSRLMRSVSRSGDLVCRGGGEEFILLLPEAGLEAAAQVAERLRALSGQTKSPTGGCVTLSAGVAHWPSCAASPSAVLKLADEALYRAKRSGRNRIALAGQLEVGSEDAPVS</sequence>
<dbReference type="GO" id="GO:0043709">
    <property type="term" value="P:cell adhesion involved in single-species biofilm formation"/>
    <property type="evidence" value="ECO:0007669"/>
    <property type="project" value="TreeGrafter"/>
</dbReference>
<dbReference type="OrthoDB" id="9812260at2"/>
<dbReference type="SUPFAM" id="SSF103190">
    <property type="entry name" value="Sensory domain-like"/>
    <property type="match status" value="1"/>
</dbReference>
<dbReference type="EMBL" id="FNYQ01000003">
    <property type="protein sequence ID" value="SEI45208.1"/>
    <property type="molecule type" value="Genomic_DNA"/>
</dbReference>
<dbReference type="Gene3D" id="3.30.70.270">
    <property type="match status" value="1"/>
</dbReference>
<dbReference type="InterPro" id="IPR029151">
    <property type="entry name" value="Sensor-like_sf"/>
</dbReference>
<name>A0A1H6QN67_9GAMM</name>
<gene>
    <name evidence="10" type="ORF">SAMN04244572_00331</name>
</gene>
<comment type="cofactor">
    <cofactor evidence="1">
        <name>Mg(2+)</name>
        <dbReference type="ChEBI" id="CHEBI:18420"/>
    </cofactor>
</comment>
<organism evidence="10 11">
    <name type="scientific">Azotobacter beijerinckii</name>
    <dbReference type="NCBI Taxonomy" id="170623"/>
    <lineage>
        <taxon>Bacteria</taxon>
        <taxon>Pseudomonadati</taxon>
        <taxon>Pseudomonadota</taxon>
        <taxon>Gammaproteobacteria</taxon>
        <taxon>Pseudomonadales</taxon>
        <taxon>Pseudomonadaceae</taxon>
        <taxon>Azotobacter</taxon>
    </lineage>
</organism>
<dbReference type="RefSeq" id="WP_090729401.1">
    <property type="nucleotide sequence ID" value="NZ_FNYQ01000003.1"/>
</dbReference>
<dbReference type="InterPro" id="IPR029787">
    <property type="entry name" value="Nucleotide_cyclase"/>
</dbReference>
<evidence type="ECO:0000313" key="10">
    <source>
        <dbReference type="EMBL" id="SEI45208.1"/>
    </source>
</evidence>
<dbReference type="PANTHER" id="PTHR45138">
    <property type="entry name" value="REGULATORY COMPONENTS OF SENSORY TRANSDUCTION SYSTEM"/>
    <property type="match status" value="1"/>
</dbReference>
<dbReference type="SUPFAM" id="SSF55073">
    <property type="entry name" value="Nucleotide cyclase"/>
    <property type="match status" value="1"/>
</dbReference>
<evidence type="ECO:0000256" key="6">
    <source>
        <dbReference type="ARBA" id="ARBA00022692"/>
    </source>
</evidence>
<reference evidence="10 11" key="1">
    <citation type="submission" date="2016-10" db="EMBL/GenBank/DDBJ databases">
        <authorList>
            <person name="de Groot N.N."/>
        </authorList>
    </citation>
    <scope>NUCLEOTIDE SEQUENCE [LARGE SCALE GENOMIC DNA]</scope>
    <source>
        <strain evidence="10 11">DSM 373</strain>
    </source>
</reference>
<evidence type="ECO:0000256" key="1">
    <source>
        <dbReference type="ARBA" id="ARBA00001946"/>
    </source>
</evidence>
<comment type="subcellular location">
    <subcellularLocation>
        <location evidence="2">Cell inner membrane</location>
    </subcellularLocation>
    <subcellularLocation>
        <location evidence="3">Cell membrane</location>
        <topology evidence="3">Multi-pass membrane protein</topology>
    </subcellularLocation>
</comment>
<dbReference type="FunFam" id="3.30.70.270:FF:000001">
    <property type="entry name" value="Diguanylate cyclase domain protein"/>
    <property type="match status" value="1"/>
</dbReference>
<dbReference type="InterPro" id="IPR050469">
    <property type="entry name" value="Diguanylate_Cyclase"/>
</dbReference>
<keyword evidence="7" id="KW-1133">Transmembrane helix</keyword>
<keyword evidence="6" id="KW-0812">Transmembrane</keyword>
<dbReference type="Pfam" id="PF02743">
    <property type="entry name" value="dCache_1"/>
    <property type="match status" value="1"/>
</dbReference>
<evidence type="ECO:0000259" key="9">
    <source>
        <dbReference type="PROSITE" id="PS50887"/>
    </source>
</evidence>
<dbReference type="EC" id="2.7.7.65" evidence="4"/>
<dbReference type="GO" id="GO:1902201">
    <property type="term" value="P:negative regulation of bacterial-type flagellum-dependent cell motility"/>
    <property type="evidence" value="ECO:0007669"/>
    <property type="project" value="TreeGrafter"/>
</dbReference>
<dbReference type="NCBIfam" id="TIGR00254">
    <property type="entry name" value="GGDEF"/>
    <property type="match status" value="1"/>
</dbReference>
<dbReference type="GO" id="GO:0005886">
    <property type="term" value="C:plasma membrane"/>
    <property type="evidence" value="ECO:0007669"/>
    <property type="project" value="UniProtKB-SubCell"/>
</dbReference>
<evidence type="ECO:0000256" key="5">
    <source>
        <dbReference type="ARBA" id="ARBA00022475"/>
    </source>
</evidence>
<dbReference type="Gene3D" id="3.30.450.20">
    <property type="entry name" value="PAS domain"/>
    <property type="match status" value="1"/>
</dbReference>
<proteinExistence type="predicted"/>
<dbReference type="SMART" id="SM00267">
    <property type="entry name" value="GGDEF"/>
    <property type="match status" value="1"/>
</dbReference>
<evidence type="ECO:0000256" key="8">
    <source>
        <dbReference type="ARBA" id="ARBA00023136"/>
    </source>
</evidence>
<dbReference type="GO" id="GO:0052621">
    <property type="term" value="F:diguanylate cyclase activity"/>
    <property type="evidence" value="ECO:0007669"/>
    <property type="project" value="UniProtKB-EC"/>
</dbReference>
<dbReference type="AlphaFoldDB" id="A0A1H6QN67"/>
<keyword evidence="8" id="KW-0472">Membrane</keyword>
<dbReference type="Pfam" id="PF00990">
    <property type="entry name" value="GGDEF"/>
    <property type="match status" value="1"/>
</dbReference>
<evidence type="ECO:0000256" key="2">
    <source>
        <dbReference type="ARBA" id="ARBA00004533"/>
    </source>
</evidence>